<feature type="region of interest" description="Disordered" evidence="1">
    <location>
        <begin position="76"/>
        <end position="203"/>
    </location>
</feature>
<feature type="compositionally biased region" description="Low complexity" evidence="1">
    <location>
        <begin position="135"/>
        <end position="151"/>
    </location>
</feature>
<proteinExistence type="predicted"/>
<name>A0A4V4HDR9_DENBC</name>
<accession>A0A4V4HDR9</accession>
<evidence type="ECO:0000313" key="3">
    <source>
        <dbReference type="Proteomes" id="UP000297245"/>
    </source>
</evidence>
<feature type="compositionally biased region" description="Low complexity" evidence="1">
    <location>
        <begin position="182"/>
        <end position="198"/>
    </location>
</feature>
<feature type="compositionally biased region" description="Polar residues" evidence="1">
    <location>
        <begin position="108"/>
        <end position="130"/>
    </location>
</feature>
<organism evidence="2 3">
    <name type="scientific">Dendrothele bispora (strain CBS 962.96)</name>
    <dbReference type="NCBI Taxonomy" id="1314807"/>
    <lineage>
        <taxon>Eukaryota</taxon>
        <taxon>Fungi</taxon>
        <taxon>Dikarya</taxon>
        <taxon>Basidiomycota</taxon>
        <taxon>Agaricomycotina</taxon>
        <taxon>Agaricomycetes</taxon>
        <taxon>Agaricomycetidae</taxon>
        <taxon>Agaricales</taxon>
        <taxon>Agaricales incertae sedis</taxon>
        <taxon>Dendrothele</taxon>
    </lineage>
</organism>
<feature type="compositionally biased region" description="Polar residues" evidence="1">
    <location>
        <begin position="158"/>
        <end position="172"/>
    </location>
</feature>
<dbReference type="AlphaFoldDB" id="A0A4V4HDR9"/>
<dbReference type="EMBL" id="ML179413">
    <property type="protein sequence ID" value="THU88315.1"/>
    <property type="molecule type" value="Genomic_DNA"/>
</dbReference>
<sequence>MGDKTDTTKRGAPSQFDAVREEWLMQHFDEYMKVTVRKEKTIWLNQAVDKWFQAFPYHNQDEPEEFQVITYLESKSHSVPTTSTSAQHPTSVAQTMSNGSPTKDAPTDPSTKDTSSGSATKDASNDSTTCPPAPNSTETSNSSTTPASAPDPTDKSNDSTNSVPPTLSQPQGSDRMASPTQDASISSATATDSANASKKAAREMRASLEGFILRELD</sequence>
<gene>
    <name evidence="2" type="ORF">K435DRAFT_866395</name>
</gene>
<evidence type="ECO:0000313" key="2">
    <source>
        <dbReference type="EMBL" id="THU88315.1"/>
    </source>
</evidence>
<feature type="compositionally biased region" description="Polar residues" evidence="1">
    <location>
        <begin position="77"/>
        <end position="101"/>
    </location>
</feature>
<protein>
    <submittedName>
        <fullName evidence="2">Uncharacterized protein</fullName>
    </submittedName>
</protein>
<reference evidence="2 3" key="1">
    <citation type="journal article" date="2019" name="Nat. Ecol. Evol.">
        <title>Megaphylogeny resolves global patterns of mushroom evolution.</title>
        <authorList>
            <person name="Varga T."/>
            <person name="Krizsan K."/>
            <person name="Foldi C."/>
            <person name="Dima B."/>
            <person name="Sanchez-Garcia M."/>
            <person name="Sanchez-Ramirez S."/>
            <person name="Szollosi G.J."/>
            <person name="Szarkandi J.G."/>
            <person name="Papp V."/>
            <person name="Albert L."/>
            <person name="Andreopoulos W."/>
            <person name="Angelini C."/>
            <person name="Antonin V."/>
            <person name="Barry K.W."/>
            <person name="Bougher N.L."/>
            <person name="Buchanan P."/>
            <person name="Buyck B."/>
            <person name="Bense V."/>
            <person name="Catcheside P."/>
            <person name="Chovatia M."/>
            <person name="Cooper J."/>
            <person name="Damon W."/>
            <person name="Desjardin D."/>
            <person name="Finy P."/>
            <person name="Geml J."/>
            <person name="Haridas S."/>
            <person name="Hughes K."/>
            <person name="Justo A."/>
            <person name="Karasinski D."/>
            <person name="Kautmanova I."/>
            <person name="Kiss B."/>
            <person name="Kocsube S."/>
            <person name="Kotiranta H."/>
            <person name="LaButti K.M."/>
            <person name="Lechner B.E."/>
            <person name="Liimatainen K."/>
            <person name="Lipzen A."/>
            <person name="Lukacs Z."/>
            <person name="Mihaltcheva S."/>
            <person name="Morgado L.N."/>
            <person name="Niskanen T."/>
            <person name="Noordeloos M.E."/>
            <person name="Ohm R.A."/>
            <person name="Ortiz-Santana B."/>
            <person name="Ovrebo C."/>
            <person name="Racz N."/>
            <person name="Riley R."/>
            <person name="Savchenko A."/>
            <person name="Shiryaev A."/>
            <person name="Soop K."/>
            <person name="Spirin V."/>
            <person name="Szebenyi C."/>
            <person name="Tomsovsky M."/>
            <person name="Tulloss R.E."/>
            <person name="Uehling J."/>
            <person name="Grigoriev I.V."/>
            <person name="Vagvolgyi C."/>
            <person name="Papp T."/>
            <person name="Martin F.M."/>
            <person name="Miettinen O."/>
            <person name="Hibbett D.S."/>
            <person name="Nagy L.G."/>
        </authorList>
    </citation>
    <scope>NUCLEOTIDE SEQUENCE [LARGE SCALE GENOMIC DNA]</scope>
    <source>
        <strain evidence="2 3">CBS 962.96</strain>
    </source>
</reference>
<dbReference type="Proteomes" id="UP000297245">
    <property type="component" value="Unassembled WGS sequence"/>
</dbReference>
<evidence type="ECO:0000256" key="1">
    <source>
        <dbReference type="SAM" id="MobiDB-lite"/>
    </source>
</evidence>
<keyword evidence="3" id="KW-1185">Reference proteome</keyword>